<dbReference type="OrthoDB" id="7063965at2"/>
<dbReference type="Proteomes" id="UP000240653">
    <property type="component" value="Unassembled WGS sequence"/>
</dbReference>
<evidence type="ECO:0000259" key="1">
    <source>
        <dbReference type="PROSITE" id="PS50995"/>
    </source>
</evidence>
<accession>A0A2P7S7V7</accession>
<dbReference type="InterPro" id="IPR000835">
    <property type="entry name" value="HTH_MarR-typ"/>
</dbReference>
<dbReference type="PRINTS" id="PR00598">
    <property type="entry name" value="HTHMARR"/>
</dbReference>
<evidence type="ECO:0000313" key="3">
    <source>
        <dbReference type="Proteomes" id="UP000240653"/>
    </source>
</evidence>
<dbReference type="InterPro" id="IPR036390">
    <property type="entry name" value="WH_DNA-bd_sf"/>
</dbReference>
<dbReference type="SUPFAM" id="SSF46785">
    <property type="entry name" value="Winged helix' DNA-binding domain"/>
    <property type="match status" value="1"/>
</dbReference>
<dbReference type="EMBL" id="PXYL01000010">
    <property type="protein sequence ID" value="PSJ58537.1"/>
    <property type="molecule type" value="Genomic_DNA"/>
</dbReference>
<dbReference type="InterPro" id="IPR036388">
    <property type="entry name" value="WH-like_DNA-bd_sf"/>
</dbReference>
<proteinExistence type="predicted"/>
<sequence length="162" mass="18309">MSVAQPDQLPHSDRQRVRVWLRLLKVTKIVESVVRENLRAEFDTTLPRFDVMAALYRFQDGLKMSELSAALRVSNGNVTGIIERLVTDGMVLRVPVEGDKRATLVRLTKKGHDEFSKMAEAHARWVNEVLADLTPEECEQVIGILDVVGRSHKHTAEVSDHD</sequence>
<dbReference type="Pfam" id="PF12802">
    <property type="entry name" value="MarR_2"/>
    <property type="match status" value="1"/>
</dbReference>
<dbReference type="PANTHER" id="PTHR33164:SF57">
    <property type="entry name" value="MARR-FAMILY TRANSCRIPTIONAL REGULATOR"/>
    <property type="match status" value="1"/>
</dbReference>
<keyword evidence="3" id="KW-1185">Reference proteome</keyword>
<dbReference type="RefSeq" id="WP_106725632.1">
    <property type="nucleotide sequence ID" value="NZ_PXYL01000010.1"/>
</dbReference>
<comment type="caution">
    <text evidence="2">The sequence shown here is derived from an EMBL/GenBank/DDBJ whole genome shotgun (WGS) entry which is preliminary data.</text>
</comment>
<protein>
    <submittedName>
        <fullName evidence="2">MarR family transcriptional regulator</fullName>
    </submittedName>
</protein>
<organism evidence="2 3">
    <name type="scientific">Pseudaminobacter soli</name>
    <name type="common">ex Li et al. 2025</name>
    <dbReference type="NCBI Taxonomy" id="1295366"/>
    <lineage>
        <taxon>Bacteria</taxon>
        <taxon>Pseudomonadati</taxon>
        <taxon>Pseudomonadota</taxon>
        <taxon>Alphaproteobacteria</taxon>
        <taxon>Hyphomicrobiales</taxon>
        <taxon>Phyllobacteriaceae</taxon>
        <taxon>Pseudaminobacter</taxon>
    </lineage>
</organism>
<dbReference type="GO" id="GO:0003700">
    <property type="term" value="F:DNA-binding transcription factor activity"/>
    <property type="evidence" value="ECO:0007669"/>
    <property type="project" value="InterPro"/>
</dbReference>
<feature type="domain" description="HTH marR-type" evidence="1">
    <location>
        <begin position="16"/>
        <end position="150"/>
    </location>
</feature>
<evidence type="ECO:0000313" key="2">
    <source>
        <dbReference type="EMBL" id="PSJ58537.1"/>
    </source>
</evidence>
<dbReference type="InterPro" id="IPR039422">
    <property type="entry name" value="MarR/SlyA-like"/>
</dbReference>
<dbReference type="PANTHER" id="PTHR33164">
    <property type="entry name" value="TRANSCRIPTIONAL REGULATOR, MARR FAMILY"/>
    <property type="match status" value="1"/>
</dbReference>
<dbReference type="AlphaFoldDB" id="A0A2P7S7V7"/>
<dbReference type="SMART" id="SM00347">
    <property type="entry name" value="HTH_MARR"/>
    <property type="match status" value="1"/>
</dbReference>
<reference evidence="2 3" key="1">
    <citation type="submission" date="2018-03" db="EMBL/GenBank/DDBJ databases">
        <title>The draft genome of Mesorhizobium soli JCM 19897.</title>
        <authorList>
            <person name="Li L."/>
            <person name="Liu L."/>
            <person name="Liang L."/>
            <person name="Wang T."/>
            <person name="Zhang X."/>
        </authorList>
    </citation>
    <scope>NUCLEOTIDE SEQUENCE [LARGE SCALE GENOMIC DNA]</scope>
    <source>
        <strain evidence="2 3">JCM 19897</strain>
    </source>
</reference>
<dbReference type="Gene3D" id="1.10.10.10">
    <property type="entry name" value="Winged helix-like DNA-binding domain superfamily/Winged helix DNA-binding domain"/>
    <property type="match status" value="1"/>
</dbReference>
<dbReference type="GO" id="GO:0006950">
    <property type="term" value="P:response to stress"/>
    <property type="evidence" value="ECO:0007669"/>
    <property type="project" value="TreeGrafter"/>
</dbReference>
<name>A0A2P7S7V7_9HYPH</name>
<dbReference type="PROSITE" id="PS50995">
    <property type="entry name" value="HTH_MARR_2"/>
    <property type="match status" value="1"/>
</dbReference>
<gene>
    <name evidence="2" type="ORF">C7I85_19240</name>
</gene>